<evidence type="ECO:0000313" key="2">
    <source>
        <dbReference type="EMBL" id="KAH8042628.1"/>
    </source>
</evidence>
<gene>
    <name evidence="2" type="ORF">HPB51_024860</name>
</gene>
<evidence type="ECO:0000256" key="1">
    <source>
        <dbReference type="SAM" id="MobiDB-lite"/>
    </source>
</evidence>
<feature type="compositionally biased region" description="Basic and acidic residues" evidence="1">
    <location>
        <begin position="190"/>
        <end position="201"/>
    </location>
</feature>
<accession>A0A9J6F9H4</accession>
<dbReference type="AlphaFoldDB" id="A0A9J6F9H4"/>
<reference evidence="2" key="1">
    <citation type="journal article" date="2020" name="Cell">
        <title>Large-Scale Comparative Analyses of Tick Genomes Elucidate Their Genetic Diversity and Vector Capacities.</title>
        <authorList>
            <consortium name="Tick Genome and Microbiome Consortium (TIGMIC)"/>
            <person name="Jia N."/>
            <person name="Wang J."/>
            <person name="Shi W."/>
            <person name="Du L."/>
            <person name="Sun Y."/>
            <person name="Zhan W."/>
            <person name="Jiang J.F."/>
            <person name="Wang Q."/>
            <person name="Zhang B."/>
            <person name="Ji P."/>
            <person name="Bell-Sakyi L."/>
            <person name="Cui X.M."/>
            <person name="Yuan T.T."/>
            <person name="Jiang B.G."/>
            <person name="Yang W.F."/>
            <person name="Lam T.T."/>
            <person name="Chang Q.C."/>
            <person name="Ding S.J."/>
            <person name="Wang X.J."/>
            <person name="Zhu J.G."/>
            <person name="Ruan X.D."/>
            <person name="Zhao L."/>
            <person name="Wei J.T."/>
            <person name="Ye R.Z."/>
            <person name="Que T.C."/>
            <person name="Du C.H."/>
            <person name="Zhou Y.H."/>
            <person name="Cheng J.X."/>
            <person name="Dai P.F."/>
            <person name="Guo W.B."/>
            <person name="Han X.H."/>
            <person name="Huang E.J."/>
            <person name="Li L.F."/>
            <person name="Wei W."/>
            <person name="Gao Y.C."/>
            <person name="Liu J.Z."/>
            <person name="Shao H.Z."/>
            <person name="Wang X."/>
            <person name="Wang C.C."/>
            <person name="Yang T.C."/>
            <person name="Huo Q.B."/>
            <person name="Li W."/>
            <person name="Chen H.Y."/>
            <person name="Chen S.E."/>
            <person name="Zhou L.G."/>
            <person name="Ni X.B."/>
            <person name="Tian J.H."/>
            <person name="Sheng Y."/>
            <person name="Liu T."/>
            <person name="Pan Y.S."/>
            <person name="Xia L.Y."/>
            <person name="Li J."/>
            <person name="Zhao F."/>
            <person name="Cao W.C."/>
        </authorList>
    </citation>
    <scope>NUCLEOTIDE SEQUENCE</scope>
    <source>
        <strain evidence="2">Rmic-2018</strain>
    </source>
</reference>
<name>A0A9J6F9H4_RHIMP</name>
<keyword evidence="3" id="KW-1185">Reference proteome</keyword>
<sequence length="245" mass="26365">MRRKRRDGAVGGGRATSHPGVSRSRALHRRNPRMCARVLRRAGFFAPLLNTHTVRGPLASPESLAAVEAAVPSSAAVARKKNNRAAAALEDYVVGGVAAHRLRRRGAPRCGRSDDVRAPPASIGGGPTSSALPFGLRRGVAVVSACGVLLVVVRRVWPYVPFVGAGERWIFVVRSVDRAAGPKRRRKAHDRSPVPARDRLPRCPAAARHVSTPTLLPLLMSAGERGWKGKPAEQTPVTSRHGWWP</sequence>
<feature type="region of interest" description="Disordered" evidence="1">
    <location>
        <begin position="1"/>
        <end position="29"/>
    </location>
</feature>
<feature type="region of interest" description="Disordered" evidence="1">
    <location>
        <begin position="181"/>
        <end position="203"/>
    </location>
</feature>
<comment type="caution">
    <text evidence="2">The sequence shown here is derived from an EMBL/GenBank/DDBJ whole genome shotgun (WGS) entry which is preliminary data.</text>
</comment>
<dbReference type="Proteomes" id="UP000821866">
    <property type="component" value="Chromosome 1"/>
</dbReference>
<evidence type="ECO:0000313" key="3">
    <source>
        <dbReference type="Proteomes" id="UP000821866"/>
    </source>
</evidence>
<proteinExistence type="predicted"/>
<reference evidence="2" key="2">
    <citation type="submission" date="2021-09" db="EMBL/GenBank/DDBJ databases">
        <authorList>
            <person name="Jia N."/>
            <person name="Wang J."/>
            <person name="Shi W."/>
            <person name="Du L."/>
            <person name="Sun Y."/>
            <person name="Zhan W."/>
            <person name="Jiang J."/>
            <person name="Wang Q."/>
            <person name="Zhang B."/>
            <person name="Ji P."/>
            <person name="Sakyi L.B."/>
            <person name="Cui X."/>
            <person name="Yuan T."/>
            <person name="Jiang B."/>
            <person name="Yang W."/>
            <person name="Lam T.T.-Y."/>
            <person name="Chang Q."/>
            <person name="Ding S."/>
            <person name="Wang X."/>
            <person name="Zhu J."/>
            <person name="Ruan X."/>
            <person name="Zhao L."/>
            <person name="Wei J."/>
            <person name="Que T."/>
            <person name="Du C."/>
            <person name="Cheng J."/>
            <person name="Dai P."/>
            <person name="Han X."/>
            <person name="Huang E."/>
            <person name="Gao Y."/>
            <person name="Liu J."/>
            <person name="Shao H."/>
            <person name="Ye R."/>
            <person name="Li L."/>
            <person name="Wei W."/>
            <person name="Wang X."/>
            <person name="Wang C."/>
            <person name="Huo Q."/>
            <person name="Li W."/>
            <person name="Guo W."/>
            <person name="Chen H."/>
            <person name="Chen S."/>
            <person name="Zhou L."/>
            <person name="Zhou L."/>
            <person name="Ni X."/>
            <person name="Tian J."/>
            <person name="Zhou Y."/>
            <person name="Sheng Y."/>
            <person name="Liu T."/>
            <person name="Pan Y."/>
            <person name="Xia L."/>
            <person name="Li J."/>
            <person name="Zhao F."/>
            <person name="Cao W."/>
        </authorList>
    </citation>
    <scope>NUCLEOTIDE SEQUENCE</scope>
    <source>
        <strain evidence="2">Rmic-2018</strain>
        <tissue evidence="2">Larvae</tissue>
    </source>
</reference>
<protein>
    <submittedName>
        <fullName evidence="2">Uncharacterized protein</fullName>
    </submittedName>
</protein>
<feature type="region of interest" description="Disordered" evidence="1">
    <location>
        <begin position="226"/>
        <end position="245"/>
    </location>
</feature>
<organism evidence="2 3">
    <name type="scientific">Rhipicephalus microplus</name>
    <name type="common">Cattle tick</name>
    <name type="synonym">Boophilus microplus</name>
    <dbReference type="NCBI Taxonomy" id="6941"/>
    <lineage>
        <taxon>Eukaryota</taxon>
        <taxon>Metazoa</taxon>
        <taxon>Ecdysozoa</taxon>
        <taxon>Arthropoda</taxon>
        <taxon>Chelicerata</taxon>
        <taxon>Arachnida</taxon>
        <taxon>Acari</taxon>
        <taxon>Parasitiformes</taxon>
        <taxon>Ixodida</taxon>
        <taxon>Ixodoidea</taxon>
        <taxon>Ixodidae</taxon>
        <taxon>Rhipicephalinae</taxon>
        <taxon>Rhipicephalus</taxon>
        <taxon>Boophilus</taxon>
    </lineage>
</organism>
<dbReference type="EMBL" id="JABSTU010000001">
    <property type="protein sequence ID" value="KAH8042628.1"/>
    <property type="molecule type" value="Genomic_DNA"/>
</dbReference>